<protein>
    <submittedName>
        <fullName evidence="1">Uncharacterized protein</fullName>
    </submittedName>
</protein>
<dbReference type="RefSeq" id="WP_243787600.1">
    <property type="nucleotide sequence ID" value="NZ_RBQB01000049.1"/>
</dbReference>
<comment type="caution">
    <text evidence="1">The sequence shown here is derived from an EMBL/GenBank/DDBJ whole genome shotgun (WGS) entry which is preliminary data.</text>
</comment>
<gene>
    <name evidence="1" type="ORF">ALQ33_03466</name>
</gene>
<accession>A0A3M3ZMS7</accession>
<dbReference type="Proteomes" id="UP000279372">
    <property type="component" value="Unassembled WGS sequence"/>
</dbReference>
<proteinExistence type="predicted"/>
<name>A0A3M3ZMS7_9PSED</name>
<sequence length="206" mass="23431">MIGFNNPLLSLVKRLTRKKTLNYEQRFDQALNRTKAWGLETVGFNSTKEFFDSPENLQIFHEIVSAHLSHRQAEEVSQQCFAVNLALKTPLEEALGVPLTFTLGYVELEGRNVFHTDIRELKAMLRHGMPSPAVNLHAWLTLPSHEVIDMTFGTTYGVVTNTPSCIGKMCFLHPDKMTDAMQYRPQLIGEDYLEQIGCMRTLMVLS</sequence>
<dbReference type="EMBL" id="RBQB01000049">
    <property type="protein sequence ID" value="RMO95952.1"/>
    <property type="molecule type" value="Genomic_DNA"/>
</dbReference>
<organism evidence="1 2">
    <name type="scientific">Pseudomonas syringae pv. philadelphi</name>
    <dbReference type="NCBI Taxonomy" id="251706"/>
    <lineage>
        <taxon>Bacteria</taxon>
        <taxon>Pseudomonadati</taxon>
        <taxon>Pseudomonadota</taxon>
        <taxon>Gammaproteobacteria</taxon>
        <taxon>Pseudomonadales</taxon>
        <taxon>Pseudomonadaceae</taxon>
        <taxon>Pseudomonas</taxon>
    </lineage>
</organism>
<evidence type="ECO:0000313" key="2">
    <source>
        <dbReference type="Proteomes" id="UP000279372"/>
    </source>
</evidence>
<evidence type="ECO:0000313" key="1">
    <source>
        <dbReference type="EMBL" id="RMO95952.1"/>
    </source>
</evidence>
<reference evidence="1 2" key="1">
    <citation type="submission" date="2018-08" db="EMBL/GenBank/DDBJ databases">
        <title>Recombination of ecologically and evolutionarily significant loci maintains genetic cohesion in the Pseudomonas syringae species complex.</title>
        <authorList>
            <person name="Dillon M."/>
            <person name="Thakur S."/>
            <person name="Almeida R.N.D."/>
            <person name="Weir B.S."/>
            <person name="Guttman D.S."/>
        </authorList>
    </citation>
    <scope>NUCLEOTIDE SEQUENCE [LARGE SCALE GENOMIC DNA]</scope>
    <source>
        <strain evidence="1 2">ICMP 8902</strain>
    </source>
</reference>
<dbReference type="AlphaFoldDB" id="A0A3M3ZMS7"/>